<evidence type="ECO:0000313" key="5">
    <source>
        <dbReference type="Proteomes" id="UP000295645"/>
    </source>
</evidence>
<name>A0A4R3Z0F8_9GAMM</name>
<dbReference type="SMART" id="SM00060">
    <property type="entry name" value="FN3"/>
    <property type="match status" value="3"/>
</dbReference>
<dbReference type="InterPro" id="IPR013783">
    <property type="entry name" value="Ig-like_fold"/>
</dbReference>
<dbReference type="EMBL" id="SMCS01000001">
    <property type="protein sequence ID" value="TCV97688.1"/>
    <property type="molecule type" value="Genomic_DNA"/>
</dbReference>
<dbReference type="Pfam" id="PF25023">
    <property type="entry name" value="TEN_YD-shell"/>
    <property type="match status" value="1"/>
</dbReference>
<dbReference type="InterPro" id="IPR006530">
    <property type="entry name" value="YD"/>
</dbReference>
<dbReference type="Proteomes" id="UP000295645">
    <property type="component" value="Unassembled WGS sequence"/>
</dbReference>
<dbReference type="Gene3D" id="2.180.10.10">
    <property type="entry name" value="RHS repeat-associated core"/>
    <property type="match status" value="2"/>
</dbReference>
<organism evidence="4 5">
    <name type="scientific">Luteibacter rhizovicinus</name>
    <dbReference type="NCBI Taxonomy" id="242606"/>
    <lineage>
        <taxon>Bacteria</taxon>
        <taxon>Pseudomonadati</taxon>
        <taxon>Pseudomonadota</taxon>
        <taxon>Gammaproteobacteria</taxon>
        <taxon>Lysobacterales</taxon>
        <taxon>Rhodanobacteraceae</taxon>
        <taxon>Luteibacter</taxon>
    </lineage>
</organism>
<feature type="chain" id="PRO_5020916741" evidence="2">
    <location>
        <begin position="28"/>
        <end position="1939"/>
    </location>
</feature>
<dbReference type="InterPro" id="IPR056823">
    <property type="entry name" value="TEN-like_YD-shell"/>
</dbReference>
<feature type="domain" description="Fibronectin type-III" evidence="3">
    <location>
        <begin position="1850"/>
        <end position="1938"/>
    </location>
</feature>
<comment type="caution">
    <text evidence="4">The sequence shown here is derived from an EMBL/GenBank/DDBJ whole genome shotgun (WGS) entry which is preliminary data.</text>
</comment>
<sequence length="1939" mass="204914">MSLRDKGRCVRATAGILGILLAGLCFAQSSPVTPESEFQKKIKISQDIEPLGEHPFGENISLYNGALSFDQVDVTAAGTGPLIQIARSFRTPDQPPAGVYYDFIDNAFVDWALETPRIETLSAASGTGNLTPPDTASWFFISDTQRCTNADTAPDEYVTFKGTVITYSTDQWWHGYQLIMPGSGGQELLKRDVNNAQVPSMTNSGGATINFPLVTKDRWAIGCLAQTSNGKPGEGFLAVSPDGTRYYLDVLLYKTTDSMIFGGGGALHRRIASMAVSSAVDRFGNTVNYTYDANGNLTNVSASDGRQVQINYETWQNPAKDGSGNYYDPPGYRVHSVVLQPAAAHPRTWTYTYNSDPTVPRLTGVTLPDASAWSFNLGGIAPIPGDGYLISNSGCDYTLRPQDAVSSTASITHPSGLTGTFYLQSTIRGRSAVPYVCLNNGGSYSPRFPAVYKQTSLVKRVLSGPGLATQTWTYSSSSPNDSWSTCTTCATTVTTDMVDPDLRTTRYTFSNKFDASESMLLRTDQYNGDSTTAVLRSHTTAYALPPTSGAWPWPWPQTLGRSPVLAVNSSQMGSLTPVSQSVTTDSGNNFTRQVNSFDAFANPASVTRGSDVAGQTSITETTTYLNDLPHWVLGLPQQVVNNNTGETESLSTYNLGNVTLQSRARFGQTLMSYVFDGSGQLSSFTDPNNHTTHLSNYKHGIPQTIAFPDSTSETLAVDDLGQISSITNQAGNATSYGYDTVGRIQDITYPSGWSPKHFAYNTEGASRGIAAGHWLRKSSQGSSVWTTYFDAMMRPILEFDYRAGDGALQISTRTDYDWRGNKTFQSYPVNGGPDISAITSGVSTYYDGLGRVVQSVQPSELGTLTTSMAYLSGARKQVTDPKGYATTTSYQVFDEPSYNSVIQVRAPESVVQTITRDIYGNPLSIAQGGAGSSVTKTMTYDNYYRLCRTTEPESGSEVMSYDAANNLAWSASGLAITGTGCGQEQVATAAQTTRAYDAMNRVTGIVYPAGTAASAMTYTATGKPLTATSGSVMWTYGYNNLDLINGQTLSVDGYNWAFGFGYDGNGVLASTVYPDGKAVTYQPDAHGRPTSASSYAANATYYPDGDLASFTFGSGAAYSASKNSRNLLSNFSYGSGSTVAVSEDMTYDANANITQITDLTNSGQRTKVLGYDTLNRLTSATASNLWGTESYTYDTLNNIRSLTTGGTTNTYNYDTTNRLASITSGATTVNSFGYDSRGNVTSKNNMPLVFDQANRLTQITGYDTYLYDAEGRRVKKTPASGTPTYYAYSQAGQLLWQYDPSTTNATDYIYLGKKMVASALVDTSALTPSQVNVTLTLLGPPTLSADGTTISVTVDIANHGTAKLTSAGRDPVHMGARIFTTGGQDAVVSIPRTNIPDILPGGHAAVTSTIPASTVIGTGNVIRLVPVQEGIAWFDTWGTVPIEVGPFSACAQTSVYLCNTEYALRGSEVSVALTMVAGPVLSADGQNLLTTVDVQNNGIINISGQGTHPVNLGNHFADAAGNTLTWDIVRAGLPVIAPASHAQVSIATPVSGGVGSGNRIQFELVQEGTHWFRDYGFGPIATSTYGDLTVPGSSTSGAYTVQWTAVPGATSYRLDEQVNGGAWTTVQTANSLSWSTSGRTPASYGYRMAPCGSSGCGAAGATHAIGVSLIPPAPAAISVPATSTGTIAIGWSTASYATSYILEQSFNGGGFAQIYSGANNSYAYTVGATGTYTYRVKACDAVGCSGYSPTGSSSITLPPSAAPSISVPGSSNNGCYTVNWGGVAGATSYTMQEQVNGGSFSTIGNDGSGTLNICGKTNATYGYRVQGCNASGCGPFSGTASVTVALIPAVPTGLSVSQSGPATKKTIHLVWNAASLATSYQLEETQSPGTPTIVYSGTAMTYLTLLQITATVQYRVQACNASGCSAFSGYVTTQIVNGN</sequence>
<dbReference type="PANTHER" id="PTHR32305">
    <property type="match status" value="1"/>
</dbReference>
<dbReference type="PROSITE" id="PS50853">
    <property type="entry name" value="FN3"/>
    <property type="match status" value="1"/>
</dbReference>
<dbReference type="InterPro" id="IPR031325">
    <property type="entry name" value="RHS_repeat"/>
</dbReference>
<keyword evidence="2" id="KW-0732">Signal</keyword>
<dbReference type="RefSeq" id="WP_165973491.1">
    <property type="nucleotide sequence ID" value="NZ_SMCS01000001.1"/>
</dbReference>
<dbReference type="SUPFAM" id="SSF49265">
    <property type="entry name" value="Fibronectin type III"/>
    <property type="match status" value="2"/>
</dbReference>
<accession>A0A4R3Z0F8</accession>
<dbReference type="InterPro" id="IPR003961">
    <property type="entry name" value="FN3_dom"/>
</dbReference>
<gene>
    <name evidence="4" type="ORF">EC912_101705</name>
</gene>
<dbReference type="Gene3D" id="2.60.40.10">
    <property type="entry name" value="Immunoglobulins"/>
    <property type="match status" value="4"/>
</dbReference>
<feature type="signal peptide" evidence="2">
    <location>
        <begin position="1"/>
        <end position="27"/>
    </location>
</feature>
<dbReference type="InterPro" id="IPR036116">
    <property type="entry name" value="FN3_sf"/>
</dbReference>
<evidence type="ECO:0000313" key="4">
    <source>
        <dbReference type="EMBL" id="TCV97688.1"/>
    </source>
</evidence>
<dbReference type="PANTHER" id="PTHR32305:SF15">
    <property type="entry name" value="PROTEIN RHSA-RELATED"/>
    <property type="match status" value="1"/>
</dbReference>
<proteinExistence type="predicted"/>
<keyword evidence="5" id="KW-1185">Reference proteome</keyword>
<dbReference type="InterPro" id="IPR050708">
    <property type="entry name" value="T6SS_VgrG/RHS"/>
</dbReference>
<evidence type="ECO:0000256" key="2">
    <source>
        <dbReference type="SAM" id="SignalP"/>
    </source>
</evidence>
<dbReference type="NCBIfam" id="TIGR01643">
    <property type="entry name" value="YD_repeat_2x"/>
    <property type="match status" value="1"/>
</dbReference>
<protein>
    <submittedName>
        <fullName evidence="4">YD repeat-containing protein</fullName>
    </submittedName>
</protein>
<evidence type="ECO:0000256" key="1">
    <source>
        <dbReference type="ARBA" id="ARBA00022737"/>
    </source>
</evidence>
<dbReference type="Pfam" id="PF05593">
    <property type="entry name" value="RHS_repeat"/>
    <property type="match status" value="2"/>
</dbReference>
<keyword evidence="1" id="KW-0677">Repeat</keyword>
<evidence type="ECO:0000259" key="3">
    <source>
        <dbReference type="PROSITE" id="PS50853"/>
    </source>
</evidence>
<reference evidence="4 5" key="1">
    <citation type="submission" date="2019-03" db="EMBL/GenBank/DDBJ databases">
        <title>Above-ground endophytic microbial communities from plants in different locations in the United States.</title>
        <authorList>
            <person name="Frank C."/>
        </authorList>
    </citation>
    <scope>NUCLEOTIDE SEQUENCE [LARGE SCALE GENOMIC DNA]</scope>
    <source>
        <strain evidence="4 5">LP_13_YM</strain>
    </source>
</reference>